<reference evidence="2" key="1">
    <citation type="submission" date="2021-09" db="EMBL/GenBank/DDBJ databases">
        <title>The genome of Mauremys mutica provides insights into the evolution of semi-aquatic lifestyle.</title>
        <authorList>
            <person name="Gong S."/>
            <person name="Gao Y."/>
        </authorList>
    </citation>
    <scope>NUCLEOTIDE SEQUENCE</scope>
    <source>
        <strain evidence="2">MM-2020</strain>
        <tissue evidence="2">Muscle</tissue>
    </source>
</reference>
<name>A0A9D4B6S2_9SAUR</name>
<dbReference type="EMBL" id="JAHDVG010000467">
    <property type="protein sequence ID" value="KAH1182505.1"/>
    <property type="molecule type" value="Genomic_DNA"/>
</dbReference>
<comment type="caution">
    <text evidence="2">The sequence shown here is derived from an EMBL/GenBank/DDBJ whole genome shotgun (WGS) entry which is preliminary data.</text>
</comment>
<feature type="compositionally biased region" description="Basic residues" evidence="1">
    <location>
        <begin position="159"/>
        <end position="171"/>
    </location>
</feature>
<protein>
    <submittedName>
        <fullName evidence="2">Uncharacterized protein</fullName>
    </submittedName>
</protein>
<evidence type="ECO:0000313" key="2">
    <source>
        <dbReference type="EMBL" id="KAH1182505.1"/>
    </source>
</evidence>
<feature type="compositionally biased region" description="Low complexity" evidence="1">
    <location>
        <begin position="172"/>
        <end position="186"/>
    </location>
</feature>
<gene>
    <name evidence="2" type="ORF">KIL84_010259</name>
</gene>
<feature type="region of interest" description="Disordered" evidence="1">
    <location>
        <begin position="86"/>
        <end position="209"/>
    </location>
</feature>
<evidence type="ECO:0000256" key="1">
    <source>
        <dbReference type="SAM" id="MobiDB-lite"/>
    </source>
</evidence>
<evidence type="ECO:0000313" key="3">
    <source>
        <dbReference type="Proteomes" id="UP000827986"/>
    </source>
</evidence>
<keyword evidence="3" id="KW-1185">Reference proteome</keyword>
<sequence length="544" mass="57566">MQHHEAIVDVCVSFGFLEINGIESVPSNPCLALPSALLPACKPGSSASHSPSSLQILLPRRASCSQVSPHGRGPSKCLAHPIMGGGAVDTRHRSGDKRASRGLVSPHGRGPSKSLVNPIVVGGGGDTQTTVGRSRRPIPLPVSYDIPFGGGPSGSPARARLRAPRRVRRSALARGAGAGSAAPWRGAHGRVPTPSAGSQPPMAGIVPRAHSPGTDVFATPHSFFVVRSDVGCFLQASECHSPEAVEIRGLHPACRGGEHYVGDAAGSSICILRGDTFHRTTDLGAAPSPDALPLHPTCRGGDHYASWGGRFSVIFLARGVVLSVADLTTGAEAEEMPLEPASCHGLYYYARDATHLAFLGVDEQRGLYSQVFSSSGHQEVLPVHTDVASFLPGGLSLVHRGTFGAWECIKLIQNETDGPLPGSHEITRKVGRVEEKLANWTFSTTGSPAPADLSVALLQAQFSLPPAYGGLGLRTEQEEWEAVAEEGEELRIILQPRQKLYWWQYHLGLGNQPILFCRCLKVTRSPASPDNLPLPWSDSGDAGV</sequence>
<dbReference type="AlphaFoldDB" id="A0A9D4B6S2"/>
<accession>A0A9D4B6S2</accession>
<dbReference type="Proteomes" id="UP000827986">
    <property type="component" value="Unassembled WGS sequence"/>
</dbReference>
<organism evidence="2 3">
    <name type="scientific">Mauremys mutica</name>
    <name type="common">yellowpond turtle</name>
    <dbReference type="NCBI Taxonomy" id="74926"/>
    <lineage>
        <taxon>Eukaryota</taxon>
        <taxon>Metazoa</taxon>
        <taxon>Chordata</taxon>
        <taxon>Craniata</taxon>
        <taxon>Vertebrata</taxon>
        <taxon>Euteleostomi</taxon>
        <taxon>Archelosauria</taxon>
        <taxon>Testudinata</taxon>
        <taxon>Testudines</taxon>
        <taxon>Cryptodira</taxon>
        <taxon>Durocryptodira</taxon>
        <taxon>Testudinoidea</taxon>
        <taxon>Geoemydidae</taxon>
        <taxon>Geoemydinae</taxon>
        <taxon>Mauremys</taxon>
    </lineage>
</organism>
<feature type="compositionally biased region" description="Basic and acidic residues" evidence="1">
    <location>
        <begin position="89"/>
        <end position="99"/>
    </location>
</feature>
<proteinExistence type="predicted"/>